<evidence type="ECO:0000313" key="11">
    <source>
        <dbReference type="Proteomes" id="UP001150941"/>
    </source>
</evidence>
<keyword evidence="6 8" id="KW-0227">DNA damage</keyword>
<feature type="region of interest" description="Disordered" evidence="9">
    <location>
        <begin position="85"/>
        <end position="126"/>
    </location>
</feature>
<dbReference type="PANTHER" id="PTHR14773:SF0">
    <property type="entry name" value="WD REPEAT-CONTAINING PROTEIN 76"/>
    <property type="match status" value="1"/>
</dbReference>
<feature type="compositionally biased region" description="Basic residues" evidence="9">
    <location>
        <begin position="102"/>
        <end position="111"/>
    </location>
</feature>
<organism evidence="10 11">
    <name type="scientific">Penicillium chermesinum</name>
    <dbReference type="NCBI Taxonomy" id="63820"/>
    <lineage>
        <taxon>Eukaryota</taxon>
        <taxon>Fungi</taxon>
        <taxon>Dikarya</taxon>
        <taxon>Ascomycota</taxon>
        <taxon>Pezizomycotina</taxon>
        <taxon>Eurotiomycetes</taxon>
        <taxon>Eurotiomycetidae</taxon>
        <taxon>Eurotiales</taxon>
        <taxon>Aspergillaceae</taxon>
        <taxon>Penicillium</taxon>
    </lineage>
</organism>
<dbReference type="FunFam" id="2.130.10.10:FF:000562">
    <property type="entry name" value="DNA damage-binding protein CMR1"/>
    <property type="match status" value="1"/>
</dbReference>
<dbReference type="SUPFAM" id="SSF50978">
    <property type="entry name" value="WD40 repeat-like"/>
    <property type="match status" value="1"/>
</dbReference>
<dbReference type="InterPro" id="IPR036322">
    <property type="entry name" value="WD40_repeat_dom_sf"/>
</dbReference>
<evidence type="ECO:0000256" key="1">
    <source>
        <dbReference type="ARBA" id="ARBA00002653"/>
    </source>
</evidence>
<keyword evidence="7 8" id="KW-0238">DNA-binding</keyword>
<comment type="similarity">
    <text evidence="2 8">Belongs to the WD repeat DDB2/WDR76 family.</text>
</comment>
<dbReference type="GeneID" id="83199606"/>
<keyword evidence="5" id="KW-0677">Repeat</keyword>
<keyword evidence="11" id="KW-1185">Reference proteome</keyword>
<gene>
    <name evidence="10" type="ORF">N7468_003006</name>
</gene>
<evidence type="ECO:0000256" key="4">
    <source>
        <dbReference type="ARBA" id="ARBA00022574"/>
    </source>
</evidence>
<dbReference type="OrthoDB" id="9890280at2759"/>
<accession>A0A9W9TRF4</accession>
<reference evidence="10" key="1">
    <citation type="submission" date="2022-11" db="EMBL/GenBank/DDBJ databases">
        <authorList>
            <person name="Petersen C."/>
        </authorList>
    </citation>
    <scope>NUCLEOTIDE SEQUENCE</scope>
    <source>
        <strain evidence="10">IBT 19713</strain>
    </source>
</reference>
<dbReference type="GO" id="GO:0003677">
    <property type="term" value="F:DNA binding"/>
    <property type="evidence" value="ECO:0007669"/>
    <property type="project" value="UniProtKB-UniRule"/>
</dbReference>
<proteinExistence type="inferred from homology"/>
<dbReference type="Proteomes" id="UP001150941">
    <property type="component" value="Unassembled WGS sequence"/>
</dbReference>
<dbReference type="SMART" id="SM00320">
    <property type="entry name" value="WD40"/>
    <property type="match status" value="5"/>
</dbReference>
<dbReference type="GO" id="GO:0006974">
    <property type="term" value="P:DNA damage response"/>
    <property type="evidence" value="ECO:0007669"/>
    <property type="project" value="UniProtKB-KW"/>
</dbReference>
<feature type="region of interest" description="Disordered" evidence="9">
    <location>
        <begin position="267"/>
        <end position="299"/>
    </location>
</feature>
<dbReference type="PANTHER" id="PTHR14773">
    <property type="entry name" value="WD REPEAT-CONTAINING PROTEIN 76"/>
    <property type="match status" value="1"/>
</dbReference>
<dbReference type="GO" id="GO:2000001">
    <property type="term" value="P:regulation of DNA damage checkpoint"/>
    <property type="evidence" value="ECO:0007669"/>
    <property type="project" value="TreeGrafter"/>
</dbReference>
<dbReference type="Gene3D" id="2.130.10.10">
    <property type="entry name" value="YVTN repeat-like/Quinoprotein amine dehydrogenase"/>
    <property type="match status" value="1"/>
</dbReference>
<keyword evidence="4 8" id="KW-0853">WD repeat</keyword>
<feature type="compositionally biased region" description="Acidic residues" evidence="9">
    <location>
        <begin position="275"/>
        <end position="286"/>
    </location>
</feature>
<evidence type="ECO:0000313" key="10">
    <source>
        <dbReference type="EMBL" id="KAJ5238387.1"/>
    </source>
</evidence>
<evidence type="ECO:0000256" key="6">
    <source>
        <dbReference type="ARBA" id="ARBA00022763"/>
    </source>
</evidence>
<dbReference type="EMBL" id="JAPQKS010000003">
    <property type="protein sequence ID" value="KAJ5238387.1"/>
    <property type="molecule type" value="Genomic_DNA"/>
</dbReference>
<feature type="non-terminal residue" evidence="10">
    <location>
        <position position="1"/>
    </location>
</feature>
<evidence type="ECO:0000256" key="5">
    <source>
        <dbReference type="ARBA" id="ARBA00022737"/>
    </source>
</evidence>
<dbReference type="RefSeq" id="XP_058331306.1">
    <property type="nucleotide sequence ID" value="XM_058472303.1"/>
</dbReference>
<name>A0A9W9TRF4_9EURO</name>
<dbReference type="InterPro" id="IPR015943">
    <property type="entry name" value="WD40/YVTN_repeat-like_dom_sf"/>
</dbReference>
<evidence type="ECO:0000256" key="8">
    <source>
        <dbReference type="RuleBase" id="RU365004"/>
    </source>
</evidence>
<evidence type="ECO:0000256" key="9">
    <source>
        <dbReference type="SAM" id="MobiDB-lite"/>
    </source>
</evidence>
<comment type="caution">
    <text evidence="10">The sequence shown here is derived from an EMBL/GenBank/DDBJ whole genome shotgun (WGS) entry which is preliminary data.</text>
</comment>
<dbReference type="InterPro" id="IPR050853">
    <property type="entry name" value="WD_repeat_DNA-damage-binding"/>
</dbReference>
<comment type="function">
    <text evidence="1 8">DNA-binding protein that binds to both single- and double-stranded DNA. Binds preferentially to UV-damaged DNA. May be involved in DNA-metabolic processes.</text>
</comment>
<evidence type="ECO:0000256" key="7">
    <source>
        <dbReference type="ARBA" id="ARBA00023125"/>
    </source>
</evidence>
<dbReference type="InterPro" id="IPR001680">
    <property type="entry name" value="WD40_rpt"/>
</dbReference>
<dbReference type="AlphaFoldDB" id="A0A9W9TRF4"/>
<evidence type="ECO:0000256" key="3">
    <source>
        <dbReference type="ARBA" id="ARBA00021132"/>
    </source>
</evidence>
<sequence length="554" mass="61656">ASYLASVSELFHLSSLPTFFLIRGPRDPAFRVSRVPRGPHWFSYPRVSIQGEGFPHPVRLNRMSDIEAERQRNIAERDRLLKQLQLTGGGGLGTPKSGRDQKPKKKPTPKRVIKEESVAPRRQSSRLLGLTADSEVAKRKAENDELAAKQAREAKRVRRTGSFTQDDMFVAGQKLSGDSLVGVDIITKGVAEPYMRTFGEDDIKKTTDKDLKALREEMNGLSLWEEWDPQRIKITPQRVYAMAFHPSETKPLVFAGDKEGHLGILDASQKKPTSNDEDDDDDDPDPDLTQLKPHTRTVSAMHLNPAKPTCLYTASYDDPGSAREDEAISAVESTAEDPHVIYWTTLNGTFDQFDTRIPKNKPDAGSSWQLSEKKIGGFSLCPTAPHYFATASIDRFMRLWDLRMLSSKVPVPVAEHENRLSVSHAAFNAAGQIATSSYDDTLKLYDLGSKGLASWAKGHTVDDLRPDTVVRHNCQTGRWVTILRPQWQMNPQSPIQRFCIGNMNRFVDIYSGSGDQLAQLGGDGISAVPAVAVFHRSKNWVVGGTASGKMCLWM</sequence>
<evidence type="ECO:0000256" key="2">
    <source>
        <dbReference type="ARBA" id="ARBA00005434"/>
    </source>
</evidence>
<dbReference type="GO" id="GO:0005634">
    <property type="term" value="C:nucleus"/>
    <property type="evidence" value="ECO:0007669"/>
    <property type="project" value="TreeGrafter"/>
</dbReference>
<dbReference type="Pfam" id="PF00400">
    <property type="entry name" value="WD40"/>
    <property type="match status" value="1"/>
</dbReference>
<reference evidence="10" key="2">
    <citation type="journal article" date="2023" name="IMA Fungus">
        <title>Comparative genomic study of the Penicillium genus elucidates a diverse pangenome and 15 lateral gene transfer events.</title>
        <authorList>
            <person name="Petersen C."/>
            <person name="Sorensen T."/>
            <person name="Nielsen M.R."/>
            <person name="Sondergaard T.E."/>
            <person name="Sorensen J.L."/>
            <person name="Fitzpatrick D.A."/>
            <person name="Frisvad J.C."/>
            <person name="Nielsen K.L."/>
        </authorList>
    </citation>
    <scope>NUCLEOTIDE SEQUENCE</scope>
    <source>
        <strain evidence="10">IBT 19713</strain>
    </source>
</reference>
<protein>
    <recommendedName>
        <fullName evidence="3 8">DNA damage-binding protein CMR1</fullName>
    </recommendedName>
</protein>